<dbReference type="OMA" id="PECERYF"/>
<dbReference type="PANTHER" id="PTHR21646:SF86">
    <property type="entry name" value="UBIQUITIN CARBOXYL-TERMINAL HYDROLASE"/>
    <property type="match status" value="1"/>
</dbReference>
<evidence type="ECO:0000313" key="3">
    <source>
        <dbReference type="Proteomes" id="UP000266841"/>
    </source>
</evidence>
<sequence length="335" mass="36777">MPSIFGDSDGNHLSCDDALNAAILASLEDDDRDASAQAAQDARDGPVMSRLENKGNTCFMNAVFQCMAHAEPLSDYIISRQHDGGEVTRHVAFLLSEMKKSPRGTIDPSTLISKLKKKDFGMFNGGQQDSHEFEIKLLEVIKDEETGEQQASGIDDLLMGTVTSTVRCTECGSTRTKSEPSMHVCVQIPESGGGVRLEECIREFFQSEELDGSNKVDCPKCKTKTKSTKETSFLSPSIVIIQLKRFKRLGDGTTQKIKTNVDIPLRGLVIDNSETHRDGEGTDNIYDCVAVTNHGGGLNSGHFTATCREIDGNWKNYSDDRDVRSVNENDANSRL</sequence>
<dbReference type="Gene3D" id="3.90.70.10">
    <property type="entry name" value="Cysteine proteinases"/>
    <property type="match status" value="1"/>
</dbReference>
<feature type="domain" description="USP" evidence="1">
    <location>
        <begin position="49"/>
        <end position="335"/>
    </location>
</feature>
<dbReference type="Pfam" id="PF00443">
    <property type="entry name" value="UCH"/>
    <property type="match status" value="1"/>
</dbReference>
<dbReference type="PROSITE" id="PS50235">
    <property type="entry name" value="USP_3"/>
    <property type="match status" value="1"/>
</dbReference>
<dbReference type="OrthoDB" id="27652at2759"/>
<dbReference type="GO" id="GO:0004843">
    <property type="term" value="F:cysteine-type deubiquitinase activity"/>
    <property type="evidence" value="ECO:0007669"/>
    <property type="project" value="InterPro"/>
</dbReference>
<dbReference type="PANTHER" id="PTHR21646">
    <property type="entry name" value="UBIQUITIN CARBOXYL-TERMINAL HYDROLASE"/>
    <property type="match status" value="1"/>
</dbReference>
<proteinExistence type="predicted"/>
<feature type="non-terminal residue" evidence="2">
    <location>
        <position position="335"/>
    </location>
</feature>
<dbReference type="InterPro" id="IPR050185">
    <property type="entry name" value="Ub_carboxyl-term_hydrolase"/>
</dbReference>
<comment type="caution">
    <text evidence="2">The sequence shown here is derived from an EMBL/GenBank/DDBJ whole genome shotgun (WGS) entry which is preliminary data.</text>
</comment>
<dbReference type="SUPFAM" id="SSF54001">
    <property type="entry name" value="Cysteine proteinases"/>
    <property type="match status" value="1"/>
</dbReference>
<evidence type="ECO:0000259" key="1">
    <source>
        <dbReference type="PROSITE" id="PS50235"/>
    </source>
</evidence>
<dbReference type="GO" id="GO:0016579">
    <property type="term" value="P:protein deubiquitination"/>
    <property type="evidence" value="ECO:0007669"/>
    <property type="project" value="InterPro"/>
</dbReference>
<dbReference type="InterPro" id="IPR038765">
    <property type="entry name" value="Papain-like_cys_pep_sf"/>
</dbReference>
<reference evidence="2 3" key="1">
    <citation type="journal article" date="2012" name="Genome Biol.">
        <title>Genome and low-iron response of an oceanic diatom adapted to chronic iron limitation.</title>
        <authorList>
            <person name="Lommer M."/>
            <person name="Specht M."/>
            <person name="Roy A.S."/>
            <person name="Kraemer L."/>
            <person name="Andreson R."/>
            <person name="Gutowska M.A."/>
            <person name="Wolf J."/>
            <person name="Bergner S.V."/>
            <person name="Schilhabel M.B."/>
            <person name="Klostermeier U.C."/>
            <person name="Beiko R.G."/>
            <person name="Rosenstiel P."/>
            <person name="Hippler M."/>
            <person name="Laroche J."/>
        </authorList>
    </citation>
    <scope>NUCLEOTIDE SEQUENCE [LARGE SCALE GENOMIC DNA]</scope>
    <source>
        <strain evidence="2 3">CCMP1005</strain>
    </source>
</reference>
<dbReference type="InterPro" id="IPR001394">
    <property type="entry name" value="Peptidase_C19_UCH"/>
</dbReference>
<gene>
    <name evidence="2" type="ORF">THAOC_36783</name>
</gene>
<organism evidence="2 3">
    <name type="scientific">Thalassiosira oceanica</name>
    <name type="common">Marine diatom</name>
    <dbReference type="NCBI Taxonomy" id="159749"/>
    <lineage>
        <taxon>Eukaryota</taxon>
        <taxon>Sar</taxon>
        <taxon>Stramenopiles</taxon>
        <taxon>Ochrophyta</taxon>
        <taxon>Bacillariophyta</taxon>
        <taxon>Coscinodiscophyceae</taxon>
        <taxon>Thalassiosirophycidae</taxon>
        <taxon>Thalassiosirales</taxon>
        <taxon>Thalassiosiraceae</taxon>
        <taxon>Thalassiosira</taxon>
    </lineage>
</organism>
<accession>K0RDT4</accession>
<keyword evidence="3" id="KW-1185">Reference proteome</keyword>
<name>K0RDT4_THAOC</name>
<dbReference type="InterPro" id="IPR028889">
    <property type="entry name" value="USP"/>
</dbReference>
<evidence type="ECO:0000313" key="2">
    <source>
        <dbReference type="EMBL" id="EJK44662.1"/>
    </source>
</evidence>
<dbReference type="AlphaFoldDB" id="K0RDT4"/>
<dbReference type="Proteomes" id="UP000266841">
    <property type="component" value="Unassembled WGS sequence"/>
</dbReference>
<protein>
    <recommendedName>
        <fullName evidence="1">USP domain-containing protein</fullName>
    </recommendedName>
</protein>
<dbReference type="eggNOG" id="KOG1868">
    <property type="taxonomic scope" value="Eukaryota"/>
</dbReference>
<dbReference type="EMBL" id="AGNL01049383">
    <property type="protein sequence ID" value="EJK44662.1"/>
    <property type="molecule type" value="Genomic_DNA"/>
</dbReference>